<dbReference type="SUPFAM" id="SSF46689">
    <property type="entry name" value="Homeodomain-like"/>
    <property type="match status" value="1"/>
</dbReference>
<evidence type="ECO:0000313" key="6">
    <source>
        <dbReference type="EMBL" id="MFF0454835.1"/>
    </source>
</evidence>
<keyword evidence="7" id="KW-1185">Reference proteome</keyword>
<feature type="domain" description="HTH tetR-type" evidence="5">
    <location>
        <begin position="17"/>
        <end position="77"/>
    </location>
</feature>
<protein>
    <submittedName>
        <fullName evidence="6">TetR/AcrR family transcriptional regulator</fullName>
    </submittedName>
</protein>
<accession>A0ABW6NI38</accession>
<keyword evidence="2 4" id="KW-0238">DNA-binding</keyword>
<sequence>MAKAVTKRHGPTQDRARATRERILDTAAQLFGERGIANTSTNRIATEAEVSIGTVYRYFADRDMIVDELLARMMNTIEYRFSEQATRLGSEPLPHLVTSILETLSSELVANAPLVRALAAELQFYSTGLPDFEPRMRALVAGFLGRVLGPEPADRTYDMMAYVLVNTGFAVILRTASPEFDDNKRARVVAVTAEMITAWIQRRST</sequence>
<dbReference type="RefSeq" id="WP_387251710.1">
    <property type="nucleotide sequence ID" value="NZ_JBIALX010000006.1"/>
</dbReference>
<dbReference type="InterPro" id="IPR001647">
    <property type="entry name" value="HTH_TetR"/>
</dbReference>
<proteinExistence type="predicted"/>
<dbReference type="PRINTS" id="PR00455">
    <property type="entry name" value="HTHTETR"/>
</dbReference>
<dbReference type="PANTHER" id="PTHR30055:SF234">
    <property type="entry name" value="HTH-TYPE TRANSCRIPTIONAL REGULATOR BETI"/>
    <property type="match status" value="1"/>
</dbReference>
<dbReference type="Gene3D" id="1.10.357.10">
    <property type="entry name" value="Tetracycline Repressor, domain 2"/>
    <property type="match status" value="1"/>
</dbReference>
<dbReference type="PROSITE" id="PS50977">
    <property type="entry name" value="HTH_TETR_2"/>
    <property type="match status" value="1"/>
</dbReference>
<keyword evidence="1" id="KW-0805">Transcription regulation</keyword>
<evidence type="ECO:0000259" key="5">
    <source>
        <dbReference type="PROSITE" id="PS50977"/>
    </source>
</evidence>
<dbReference type="Pfam" id="PF00440">
    <property type="entry name" value="TetR_N"/>
    <property type="match status" value="1"/>
</dbReference>
<evidence type="ECO:0000256" key="4">
    <source>
        <dbReference type="PROSITE-ProRule" id="PRU00335"/>
    </source>
</evidence>
<dbReference type="InterPro" id="IPR009057">
    <property type="entry name" value="Homeodomain-like_sf"/>
</dbReference>
<reference evidence="6 7" key="1">
    <citation type="submission" date="2024-10" db="EMBL/GenBank/DDBJ databases">
        <title>The Natural Products Discovery Center: Release of the First 8490 Sequenced Strains for Exploring Actinobacteria Biosynthetic Diversity.</title>
        <authorList>
            <person name="Kalkreuter E."/>
            <person name="Kautsar S.A."/>
            <person name="Yang D."/>
            <person name="Bader C.D."/>
            <person name="Teijaro C.N."/>
            <person name="Fluegel L."/>
            <person name="Davis C.M."/>
            <person name="Simpson J.R."/>
            <person name="Lauterbach L."/>
            <person name="Steele A.D."/>
            <person name="Gui C."/>
            <person name="Meng S."/>
            <person name="Li G."/>
            <person name="Viehrig K."/>
            <person name="Ye F."/>
            <person name="Su P."/>
            <person name="Kiefer A.F."/>
            <person name="Nichols A."/>
            <person name="Cepeda A.J."/>
            <person name="Yan W."/>
            <person name="Fan B."/>
            <person name="Jiang Y."/>
            <person name="Adhikari A."/>
            <person name="Zheng C.-J."/>
            <person name="Schuster L."/>
            <person name="Cowan T.M."/>
            <person name="Smanski M.J."/>
            <person name="Chevrette M.G."/>
            <person name="De Carvalho L.P.S."/>
            <person name="Shen B."/>
        </authorList>
    </citation>
    <scope>NUCLEOTIDE SEQUENCE [LARGE SCALE GENOMIC DNA]</scope>
    <source>
        <strain evidence="6 7">NPDC004550</strain>
    </source>
</reference>
<gene>
    <name evidence="6" type="ORF">ACFYTH_15845</name>
</gene>
<dbReference type="InterPro" id="IPR050109">
    <property type="entry name" value="HTH-type_TetR-like_transc_reg"/>
</dbReference>
<name>A0ABW6NI38_9NOCA</name>
<comment type="caution">
    <text evidence="6">The sequence shown here is derived from an EMBL/GenBank/DDBJ whole genome shotgun (WGS) entry which is preliminary data.</text>
</comment>
<evidence type="ECO:0000256" key="1">
    <source>
        <dbReference type="ARBA" id="ARBA00023015"/>
    </source>
</evidence>
<dbReference type="PANTHER" id="PTHR30055">
    <property type="entry name" value="HTH-TYPE TRANSCRIPTIONAL REGULATOR RUTR"/>
    <property type="match status" value="1"/>
</dbReference>
<evidence type="ECO:0000256" key="3">
    <source>
        <dbReference type="ARBA" id="ARBA00023163"/>
    </source>
</evidence>
<dbReference type="Proteomes" id="UP001601521">
    <property type="component" value="Unassembled WGS sequence"/>
</dbReference>
<keyword evidence="3" id="KW-0804">Transcription</keyword>
<feature type="DNA-binding region" description="H-T-H motif" evidence="4">
    <location>
        <begin position="40"/>
        <end position="59"/>
    </location>
</feature>
<evidence type="ECO:0000313" key="7">
    <source>
        <dbReference type="Proteomes" id="UP001601521"/>
    </source>
</evidence>
<dbReference type="EMBL" id="JBIALX010000006">
    <property type="protein sequence ID" value="MFF0454835.1"/>
    <property type="molecule type" value="Genomic_DNA"/>
</dbReference>
<evidence type="ECO:0000256" key="2">
    <source>
        <dbReference type="ARBA" id="ARBA00023125"/>
    </source>
</evidence>
<organism evidence="6 7">
    <name type="scientific">Nocardia africana</name>
    <dbReference type="NCBI Taxonomy" id="134964"/>
    <lineage>
        <taxon>Bacteria</taxon>
        <taxon>Bacillati</taxon>
        <taxon>Actinomycetota</taxon>
        <taxon>Actinomycetes</taxon>
        <taxon>Mycobacteriales</taxon>
        <taxon>Nocardiaceae</taxon>
        <taxon>Nocardia</taxon>
    </lineage>
</organism>